<feature type="chain" id="PRO_5015163451" evidence="1">
    <location>
        <begin position="18"/>
        <end position="39"/>
    </location>
</feature>
<name>A0A2P2QV60_RHIMU</name>
<accession>A0A2P2QV60</accession>
<organism evidence="2">
    <name type="scientific">Rhizophora mucronata</name>
    <name type="common">Asiatic mangrove</name>
    <dbReference type="NCBI Taxonomy" id="61149"/>
    <lineage>
        <taxon>Eukaryota</taxon>
        <taxon>Viridiplantae</taxon>
        <taxon>Streptophyta</taxon>
        <taxon>Embryophyta</taxon>
        <taxon>Tracheophyta</taxon>
        <taxon>Spermatophyta</taxon>
        <taxon>Magnoliopsida</taxon>
        <taxon>eudicotyledons</taxon>
        <taxon>Gunneridae</taxon>
        <taxon>Pentapetalae</taxon>
        <taxon>rosids</taxon>
        <taxon>fabids</taxon>
        <taxon>Malpighiales</taxon>
        <taxon>Rhizophoraceae</taxon>
        <taxon>Rhizophora</taxon>
    </lineage>
</organism>
<sequence length="39" mass="4539">MLSISFVILVILFVIPASNIRMDQYGMLNRKMHNITVRC</sequence>
<feature type="signal peptide" evidence="1">
    <location>
        <begin position="1"/>
        <end position="17"/>
    </location>
</feature>
<protein>
    <submittedName>
        <fullName evidence="2">Uncharacterized protein</fullName>
    </submittedName>
</protein>
<reference evidence="2" key="1">
    <citation type="submission" date="2018-02" db="EMBL/GenBank/DDBJ databases">
        <title>Rhizophora mucronata_Transcriptome.</title>
        <authorList>
            <person name="Meera S.P."/>
            <person name="Sreeshan A."/>
            <person name="Augustine A."/>
        </authorList>
    </citation>
    <scope>NUCLEOTIDE SEQUENCE</scope>
    <source>
        <tissue evidence="2">Leaf</tissue>
    </source>
</reference>
<dbReference type="AlphaFoldDB" id="A0A2P2QV60"/>
<evidence type="ECO:0000256" key="1">
    <source>
        <dbReference type="SAM" id="SignalP"/>
    </source>
</evidence>
<keyword evidence="1" id="KW-0732">Signal</keyword>
<proteinExistence type="predicted"/>
<dbReference type="EMBL" id="GGEC01090418">
    <property type="protein sequence ID" value="MBX70902.1"/>
    <property type="molecule type" value="Transcribed_RNA"/>
</dbReference>
<evidence type="ECO:0000313" key="2">
    <source>
        <dbReference type="EMBL" id="MBX70902.1"/>
    </source>
</evidence>